<keyword evidence="2 4" id="KW-1133">Transmembrane helix</keyword>
<dbReference type="Proteomes" id="UP000051757">
    <property type="component" value="Unassembled WGS sequence"/>
</dbReference>
<feature type="transmembrane region" description="Helical" evidence="4">
    <location>
        <begin position="141"/>
        <end position="157"/>
    </location>
</feature>
<feature type="domain" description="Major facilitator superfamily (MFS) profile" evidence="5">
    <location>
        <begin position="167"/>
        <end position="402"/>
    </location>
</feature>
<dbReference type="InterPro" id="IPR011701">
    <property type="entry name" value="MFS"/>
</dbReference>
<feature type="transmembrane region" description="Helical" evidence="4">
    <location>
        <begin position="305"/>
        <end position="328"/>
    </location>
</feature>
<dbReference type="InterPro" id="IPR020846">
    <property type="entry name" value="MFS_dom"/>
</dbReference>
<feature type="transmembrane region" description="Helical" evidence="4">
    <location>
        <begin position="248"/>
        <end position="270"/>
    </location>
</feature>
<dbReference type="PANTHER" id="PTHR23539:SF1">
    <property type="entry name" value="MAJOR FACILITATOR SUPERFAMILY (MFS) PROFILE DOMAIN-CONTAINING PROTEIN"/>
    <property type="match status" value="1"/>
</dbReference>
<feature type="transmembrane region" description="Helical" evidence="4">
    <location>
        <begin position="97"/>
        <end position="120"/>
    </location>
</feature>
<feature type="transmembrane region" description="Helical" evidence="4">
    <location>
        <begin position="217"/>
        <end position="236"/>
    </location>
</feature>
<evidence type="ECO:0000256" key="3">
    <source>
        <dbReference type="ARBA" id="ARBA00023136"/>
    </source>
</evidence>
<feature type="transmembrane region" description="Helical" evidence="4">
    <location>
        <begin position="282"/>
        <end position="299"/>
    </location>
</feature>
<reference evidence="6 7" key="1">
    <citation type="journal article" date="2016" name="Front. Microbiol.">
        <title>Genome Sequence of Type Strains of Genus Stenotrophomonas.</title>
        <authorList>
            <person name="Patil P.P."/>
            <person name="Midha S."/>
            <person name="Kumar S."/>
            <person name="Patil P.B."/>
        </authorList>
    </citation>
    <scope>NUCLEOTIDE SEQUENCE [LARGE SCALE GENOMIC DNA]</scope>
    <source>
        <strain evidence="6 7">LMG 978</strain>
    </source>
</reference>
<keyword evidence="1 4" id="KW-0812">Transmembrane</keyword>
<evidence type="ECO:0000256" key="2">
    <source>
        <dbReference type="ARBA" id="ARBA00022989"/>
    </source>
</evidence>
<feature type="transmembrane region" description="Helical" evidence="4">
    <location>
        <begin position="163"/>
        <end position="181"/>
    </location>
</feature>
<dbReference type="GO" id="GO:0022857">
    <property type="term" value="F:transmembrane transporter activity"/>
    <property type="evidence" value="ECO:0007669"/>
    <property type="project" value="InterPro"/>
</dbReference>
<feature type="transmembrane region" description="Helical" evidence="4">
    <location>
        <begin position="340"/>
        <end position="360"/>
    </location>
</feature>
<evidence type="ECO:0000313" key="6">
    <source>
        <dbReference type="EMBL" id="KRG52665.1"/>
    </source>
</evidence>
<evidence type="ECO:0000259" key="5">
    <source>
        <dbReference type="PROSITE" id="PS50850"/>
    </source>
</evidence>
<protein>
    <submittedName>
        <fullName evidence="6">MFS transporter</fullName>
    </submittedName>
</protein>
<keyword evidence="7" id="KW-1185">Reference proteome</keyword>
<dbReference type="EMBL" id="LLXV01000014">
    <property type="protein sequence ID" value="KRG52665.1"/>
    <property type="molecule type" value="Genomic_DNA"/>
</dbReference>
<accession>A0A0R0B6K1</accession>
<evidence type="ECO:0000256" key="1">
    <source>
        <dbReference type="ARBA" id="ARBA00022692"/>
    </source>
</evidence>
<evidence type="ECO:0000256" key="4">
    <source>
        <dbReference type="SAM" id="Phobius"/>
    </source>
</evidence>
<organism evidence="6 7">
    <name type="scientific">Stenotrophomonas beteli</name>
    <dbReference type="NCBI Taxonomy" id="3384461"/>
    <lineage>
        <taxon>Bacteria</taxon>
        <taxon>Pseudomonadati</taxon>
        <taxon>Pseudomonadota</taxon>
        <taxon>Gammaproteobacteria</taxon>
        <taxon>Lysobacterales</taxon>
        <taxon>Lysobacteraceae</taxon>
        <taxon>Stenotrophomonas</taxon>
        <taxon>Stenotrophomonas maltophilia group</taxon>
    </lineage>
</organism>
<dbReference type="InterPro" id="IPR036259">
    <property type="entry name" value="MFS_trans_sf"/>
</dbReference>
<keyword evidence="3 4" id="KW-0472">Membrane</keyword>
<dbReference type="SUPFAM" id="SSF103473">
    <property type="entry name" value="MFS general substrate transporter"/>
    <property type="match status" value="1"/>
</dbReference>
<evidence type="ECO:0000313" key="7">
    <source>
        <dbReference type="Proteomes" id="UP000051757"/>
    </source>
</evidence>
<comment type="caution">
    <text evidence="6">The sequence shown here is derived from an EMBL/GenBank/DDBJ whole genome shotgun (WGS) entry which is preliminary data.</text>
</comment>
<proteinExistence type="predicted"/>
<dbReference type="PROSITE" id="PS50850">
    <property type="entry name" value="MFS"/>
    <property type="match status" value="1"/>
</dbReference>
<gene>
    <name evidence="6" type="ORF">ARC23_05570</name>
</gene>
<dbReference type="OrthoDB" id="9812574at2"/>
<dbReference type="PANTHER" id="PTHR23539">
    <property type="entry name" value="MFS TRANSPORTER"/>
    <property type="match status" value="1"/>
</dbReference>
<feature type="transmembrane region" description="Helical" evidence="4">
    <location>
        <begin position="72"/>
        <end position="91"/>
    </location>
</feature>
<dbReference type="AlphaFoldDB" id="A0A0R0B6K1"/>
<sequence>MAARAERGLDGLNFFLADVRDGLGPYLAIYLLAVHHWQPASIGAVMTVSAVVGLLTQAPAGALMDRIDAKRAALALAAMLVTGTCLLLPWMHSFTLIALSQALSAVAASVIAPAIAAISLGTSGPRAFARRMGRNESFNHAGNAVAAVLAGALAYLWGPVVVFPLMAVLTVASLAALRSIPARAINHERARGMSAVADAERAPAPARRLLHDRNLRTLAACCALFHLANAAMLPLVGQKLALSAPALATTMTAGCIVAAQLVMIPMAWLVGARADTWGRRPLLLAGFLILPIRAALYPLSDAPAWLLGVQLLDGIGAGLFGALLPVIVSDLTEGSGRFNVTLGAVSTVFGVGAAFSPGLAGLVVQFAGYDAAFLALAVIAAGAFLLAMRVPETGRASARQRS</sequence>
<name>A0A0R0B6K1_9GAMM</name>
<feature type="transmembrane region" description="Helical" evidence="4">
    <location>
        <begin position="366"/>
        <end position="387"/>
    </location>
</feature>
<dbReference type="Gene3D" id="1.20.1250.20">
    <property type="entry name" value="MFS general substrate transporter like domains"/>
    <property type="match status" value="2"/>
</dbReference>
<dbReference type="Pfam" id="PF07690">
    <property type="entry name" value="MFS_1"/>
    <property type="match status" value="1"/>
</dbReference>